<comment type="similarity">
    <text evidence="4">Belongs to the methyltransferase superfamily. YrrT family.</text>
</comment>
<protein>
    <recommendedName>
        <fullName evidence="4">Uncharacterized methyltransferase D8M05_01285</fullName>
        <ecNumber evidence="4">2.1.1.-</ecNumber>
    </recommendedName>
</protein>
<evidence type="ECO:0000313" key="6">
    <source>
        <dbReference type="EMBL" id="RKQ18770.1"/>
    </source>
</evidence>
<dbReference type="EMBL" id="RBZO01000001">
    <property type="protein sequence ID" value="RKQ18770.1"/>
    <property type="molecule type" value="Genomic_DNA"/>
</dbReference>
<dbReference type="HAMAP" id="MF_02100">
    <property type="entry name" value="Methyltr_YrrT"/>
    <property type="match status" value="1"/>
</dbReference>
<sequence length="212" mass="24023">MGLEFIDIFEDWAEEYDKSVAGLDPQYAQVFANYKGILQEVVNLSSGTVLEFGVGTGNLSTLLIEAGHKVIGIEPSKAMRDVAKQKHPNLPVLDGDFIAFPKLRTSIDTIVSTYAFHHLTDDEKKIAVKKYHDLLLPGGKVVFGDTMFTSKEAKELIIEDARNKGHHDLVEDLNREYYPTIDVLHDMFTKHSFNVSFKQMNDFVWIMEAEKQ</sequence>
<dbReference type="InterPro" id="IPR041698">
    <property type="entry name" value="Methyltransf_25"/>
</dbReference>
<dbReference type="InterPro" id="IPR023553">
    <property type="entry name" value="Uncharacterised_MeTfrase_YrrT"/>
</dbReference>
<dbReference type="EC" id="2.1.1.-" evidence="4"/>
<keyword evidence="3 4" id="KW-0949">S-adenosyl-L-methionine</keyword>
<evidence type="ECO:0000256" key="2">
    <source>
        <dbReference type="ARBA" id="ARBA00022679"/>
    </source>
</evidence>
<dbReference type="Proteomes" id="UP000281813">
    <property type="component" value="Unassembled WGS sequence"/>
</dbReference>
<dbReference type="CDD" id="cd02440">
    <property type="entry name" value="AdoMet_MTases"/>
    <property type="match status" value="1"/>
</dbReference>
<dbReference type="PANTHER" id="PTHR43861">
    <property type="entry name" value="TRANS-ACONITATE 2-METHYLTRANSFERASE-RELATED"/>
    <property type="match status" value="1"/>
</dbReference>
<evidence type="ECO:0000256" key="1">
    <source>
        <dbReference type="ARBA" id="ARBA00022603"/>
    </source>
</evidence>
<feature type="domain" description="Methyltransferase" evidence="5">
    <location>
        <begin position="49"/>
        <end position="139"/>
    </location>
</feature>
<dbReference type="GO" id="GO:0032259">
    <property type="term" value="P:methylation"/>
    <property type="evidence" value="ECO:0007669"/>
    <property type="project" value="UniProtKB-KW"/>
</dbReference>
<dbReference type="Gene3D" id="3.40.50.150">
    <property type="entry name" value="Vaccinia Virus protein VP39"/>
    <property type="match status" value="1"/>
</dbReference>
<reference evidence="6 7" key="1">
    <citation type="journal article" date="2015" name="Antonie Van Leeuwenhoek">
        <title>Oceanobacillus bengalensis sp. nov., a bacterium isolated from seawater of the Bay of Bengal.</title>
        <authorList>
            <person name="Yongchang O."/>
            <person name="Xiang W."/>
            <person name="Wang G."/>
        </authorList>
    </citation>
    <scope>NUCLEOTIDE SEQUENCE [LARGE SCALE GENOMIC DNA]</scope>
    <source>
        <strain evidence="6 7">MCCC 1K00260</strain>
    </source>
</reference>
<dbReference type="InterPro" id="IPR029063">
    <property type="entry name" value="SAM-dependent_MTases_sf"/>
</dbReference>
<dbReference type="RefSeq" id="WP_121127826.1">
    <property type="nucleotide sequence ID" value="NZ_JBHUFK010000020.1"/>
</dbReference>
<keyword evidence="1 4" id="KW-0489">Methyltransferase</keyword>
<dbReference type="Pfam" id="PF13649">
    <property type="entry name" value="Methyltransf_25"/>
    <property type="match status" value="1"/>
</dbReference>
<comment type="function">
    <text evidence="4">Could be a S-adenosyl-L-methionine-dependent methyltransferase.</text>
</comment>
<dbReference type="AlphaFoldDB" id="A0A494Z832"/>
<keyword evidence="2 4" id="KW-0808">Transferase</keyword>
<evidence type="ECO:0000259" key="5">
    <source>
        <dbReference type="Pfam" id="PF13649"/>
    </source>
</evidence>
<accession>A0A494Z832</accession>
<evidence type="ECO:0000256" key="3">
    <source>
        <dbReference type="ARBA" id="ARBA00022691"/>
    </source>
</evidence>
<comment type="caution">
    <text evidence="6">The sequence shown here is derived from an EMBL/GenBank/DDBJ whole genome shotgun (WGS) entry which is preliminary data.</text>
</comment>
<evidence type="ECO:0000256" key="4">
    <source>
        <dbReference type="HAMAP-Rule" id="MF_02100"/>
    </source>
</evidence>
<dbReference type="GO" id="GO:0008757">
    <property type="term" value="F:S-adenosylmethionine-dependent methyltransferase activity"/>
    <property type="evidence" value="ECO:0007669"/>
    <property type="project" value="UniProtKB-UniRule"/>
</dbReference>
<feature type="binding site" evidence="4">
    <location>
        <position position="53"/>
    </location>
    <ligand>
        <name>S-adenosyl-L-methionine</name>
        <dbReference type="ChEBI" id="CHEBI:59789"/>
    </ligand>
</feature>
<feature type="binding site" evidence="4">
    <location>
        <position position="96"/>
    </location>
    <ligand>
        <name>S-adenosyl-L-methionine</name>
        <dbReference type="ChEBI" id="CHEBI:59789"/>
    </ligand>
</feature>
<feature type="binding site" evidence="4">
    <location>
        <position position="74"/>
    </location>
    <ligand>
        <name>S-adenosyl-L-methionine</name>
        <dbReference type="ChEBI" id="CHEBI:59789"/>
    </ligand>
</feature>
<keyword evidence="7" id="KW-1185">Reference proteome</keyword>
<organism evidence="6 7">
    <name type="scientific">Oceanobacillus bengalensis</name>
    <dbReference type="NCBI Taxonomy" id="1435466"/>
    <lineage>
        <taxon>Bacteria</taxon>
        <taxon>Bacillati</taxon>
        <taxon>Bacillota</taxon>
        <taxon>Bacilli</taxon>
        <taxon>Bacillales</taxon>
        <taxon>Bacillaceae</taxon>
        <taxon>Oceanobacillus</taxon>
    </lineage>
</organism>
<gene>
    <name evidence="6" type="ORF">D8M05_01285</name>
</gene>
<proteinExistence type="inferred from homology"/>
<dbReference type="SUPFAM" id="SSF53335">
    <property type="entry name" value="S-adenosyl-L-methionine-dependent methyltransferases"/>
    <property type="match status" value="1"/>
</dbReference>
<name>A0A494Z832_9BACI</name>
<evidence type="ECO:0000313" key="7">
    <source>
        <dbReference type="Proteomes" id="UP000281813"/>
    </source>
</evidence>
<dbReference type="OrthoDB" id="465705at2"/>